<feature type="transmembrane region" description="Helical" evidence="1">
    <location>
        <begin position="80"/>
        <end position="102"/>
    </location>
</feature>
<evidence type="ECO:0000313" key="3">
    <source>
        <dbReference type="WBParaSite" id="Pan_g15524.t1"/>
    </source>
</evidence>
<sequence length="174" mass="20028">MADYSSLVFKFRDVKRHLAPYVSPIGQILNLILLFLIIKKSTATMSSYKKTVMVQETTYFVVIDGAFGHMPQFWTDVGLFFFALMLYASVYNTTMVFFYRYLSVCRSKTLDTWLFVLLVTFGWTSTIMYIGVILFNCITPLYDPRLDIKLTNAGFPSNNGSFQDYMSCELVSFA</sequence>
<reference evidence="2" key="1">
    <citation type="journal article" date="2013" name="Genetics">
        <title>The draft genome and transcriptome of Panagrellus redivivus are shaped by the harsh demands of a free-living lifestyle.</title>
        <authorList>
            <person name="Srinivasan J."/>
            <person name="Dillman A.R."/>
            <person name="Macchietto M.G."/>
            <person name="Heikkinen L."/>
            <person name="Lakso M."/>
            <person name="Fracchia K.M."/>
            <person name="Antoshechkin I."/>
            <person name="Mortazavi A."/>
            <person name="Wong G."/>
            <person name="Sternberg P.W."/>
        </authorList>
    </citation>
    <scope>NUCLEOTIDE SEQUENCE [LARGE SCALE GENOMIC DNA]</scope>
    <source>
        <strain evidence="2">MT8872</strain>
    </source>
</reference>
<name>A0A7E4ZSW2_PANRE</name>
<keyword evidence="1" id="KW-1133">Transmembrane helix</keyword>
<dbReference type="AlphaFoldDB" id="A0A7E4ZSW2"/>
<keyword evidence="2" id="KW-1185">Reference proteome</keyword>
<protein>
    <submittedName>
        <fullName evidence="3">G_PROTEIN_RECEP_F1_2 domain-containing protein</fullName>
    </submittedName>
</protein>
<evidence type="ECO:0000313" key="2">
    <source>
        <dbReference type="Proteomes" id="UP000492821"/>
    </source>
</evidence>
<feature type="transmembrane region" description="Helical" evidence="1">
    <location>
        <begin position="114"/>
        <end position="135"/>
    </location>
</feature>
<accession>A0A7E4ZSW2</accession>
<proteinExistence type="predicted"/>
<keyword evidence="1" id="KW-0812">Transmembrane</keyword>
<evidence type="ECO:0000256" key="1">
    <source>
        <dbReference type="SAM" id="Phobius"/>
    </source>
</evidence>
<organism evidence="2 3">
    <name type="scientific">Panagrellus redivivus</name>
    <name type="common">Microworm</name>
    <dbReference type="NCBI Taxonomy" id="6233"/>
    <lineage>
        <taxon>Eukaryota</taxon>
        <taxon>Metazoa</taxon>
        <taxon>Ecdysozoa</taxon>
        <taxon>Nematoda</taxon>
        <taxon>Chromadorea</taxon>
        <taxon>Rhabditida</taxon>
        <taxon>Tylenchina</taxon>
        <taxon>Panagrolaimomorpha</taxon>
        <taxon>Panagrolaimoidea</taxon>
        <taxon>Panagrolaimidae</taxon>
        <taxon>Panagrellus</taxon>
    </lineage>
</organism>
<dbReference type="SUPFAM" id="SSF81321">
    <property type="entry name" value="Family A G protein-coupled receptor-like"/>
    <property type="match status" value="1"/>
</dbReference>
<feature type="transmembrane region" description="Helical" evidence="1">
    <location>
        <begin position="20"/>
        <end position="38"/>
    </location>
</feature>
<dbReference type="Proteomes" id="UP000492821">
    <property type="component" value="Unassembled WGS sequence"/>
</dbReference>
<dbReference type="WBParaSite" id="Pan_g15524.t1">
    <property type="protein sequence ID" value="Pan_g15524.t1"/>
    <property type="gene ID" value="Pan_g15524"/>
</dbReference>
<keyword evidence="1" id="KW-0472">Membrane</keyword>
<reference evidence="3" key="2">
    <citation type="submission" date="2020-10" db="UniProtKB">
        <authorList>
            <consortium name="WormBaseParasite"/>
        </authorList>
    </citation>
    <scope>IDENTIFICATION</scope>
</reference>